<proteinExistence type="predicted"/>
<reference evidence="1" key="1">
    <citation type="submission" date="2022-04" db="EMBL/GenBank/DDBJ databases">
        <title>Genome of the entomopathogenic fungus Entomophthora muscae.</title>
        <authorList>
            <person name="Elya C."/>
            <person name="Lovett B.R."/>
            <person name="Lee E."/>
            <person name="Macias A.M."/>
            <person name="Hajek A.E."/>
            <person name="De Bivort B.L."/>
            <person name="Kasson M.T."/>
            <person name="De Fine Licht H.H."/>
            <person name="Stajich J.E."/>
        </authorList>
    </citation>
    <scope>NUCLEOTIDE SEQUENCE</scope>
    <source>
        <strain evidence="1">Berkeley</strain>
    </source>
</reference>
<keyword evidence="2" id="KW-1185">Reference proteome</keyword>
<dbReference type="EMBL" id="QTSX02000738">
    <property type="protein sequence ID" value="KAJ9085964.1"/>
    <property type="molecule type" value="Genomic_DNA"/>
</dbReference>
<gene>
    <name evidence="1" type="ORF">DSO57_1009014</name>
</gene>
<sequence>MLKHGLRLARKELLTPFKRTPSSLLLRTKSTKPTGDYDIEPMLPPDYPIIAKDHHQFRNPWIYDDQQSRRDFDEPVHEQDEVLNVWAPDVHKYPLKSALFELGVVAAIVASIAYVYSFNAPQLQAVRRSYPFDGLRVELGNDPNSKVNDGIVARCPDPDE</sequence>
<organism evidence="1 2">
    <name type="scientific">Entomophthora muscae</name>
    <dbReference type="NCBI Taxonomy" id="34485"/>
    <lineage>
        <taxon>Eukaryota</taxon>
        <taxon>Fungi</taxon>
        <taxon>Fungi incertae sedis</taxon>
        <taxon>Zoopagomycota</taxon>
        <taxon>Entomophthoromycotina</taxon>
        <taxon>Entomophthoromycetes</taxon>
        <taxon>Entomophthorales</taxon>
        <taxon>Entomophthoraceae</taxon>
        <taxon>Entomophthora</taxon>
    </lineage>
</organism>
<protein>
    <submittedName>
        <fullName evidence="1">Uncharacterized protein</fullName>
    </submittedName>
</protein>
<comment type="caution">
    <text evidence="1">The sequence shown here is derived from an EMBL/GenBank/DDBJ whole genome shotgun (WGS) entry which is preliminary data.</text>
</comment>
<dbReference type="Proteomes" id="UP001165960">
    <property type="component" value="Unassembled WGS sequence"/>
</dbReference>
<evidence type="ECO:0000313" key="1">
    <source>
        <dbReference type="EMBL" id="KAJ9085964.1"/>
    </source>
</evidence>
<name>A0ACC2UGN3_9FUNG</name>
<evidence type="ECO:0000313" key="2">
    <source>
        <dbReference type="Proteomes" id="UP001165960"/>
    </source>
</evidence>
<accession>A0ACC2UGN3</accession>